<organism evidence="2 3">
    <name type="scientific">Jatropha curcas</name>
    <name type="common">Barbados nut</name>
    <dbReference type="NCBI Taxonomy" id="180498"/>
    <lineage>
        <taxon>Eukaryota</taxon>
        <taxon>Viridiplantae</taxon>
        <taxon>Streptophyta</taxon>
        <taxon>Embryophyta</taxon>
        <taxon>Tracheophyta</taxon>
        <taxon>Spermatophyta</taxon>
        <taxon>Magnoliopsida</taxon>
        <taxon>eudicotyledons</taxon>
        <taxon>Gunneridae</taxon>
        <taxon>Pentapetalae</taxon>
        <taxon>rosids</taxon>
        <taxon>fabids</taxon>
        <taxon>Malpighiales</taxon>
        <taxon>Euphorbiaceae</taxon>
        <taxon>Crotonoideae</taxon>
        <taxon>Jatropheae</taxon>
        <taxon>Jatropha</taxon>
    </lineage>
</organism>
<feature type="compositionally biased region" description="Basic and acidic residues" evidence="1">
    <location>
        <begin position="96"/>
        <end position="112"/>
    </location>
</feature>
<gene>
    <name evidence="2" type="ORF">JCGZ_08593</name>
</gene>
<protein>
    <submittedName>
        <fullName evidence="2">Uncharacterized protein</fullName>
    </submittedName>
</protein>
<dbReference type="AlphaFoldDB" id="A0A067KN69"/>
<evidence type="ECO:0000313" key="3">
    <source>
        <dbReference type="Proteomes" id="UP000027138"/>
    </source>
</evidence>
<keyword evidence="3" id="KW-1185">Reference proteome</keyword>
<evidence type="ECO:0000256" key="1">
    <source>
        <dbReference type="SAM" id="MobiDB-lite"/>
    </source>
</evidence>
<dbReference type="EMBL" id="KK914435">
    <property type="protein sequence ID" value="KDP36463.1"/>
    <property type="molecule type" value="Genomic_DNA"/>
</dbReference>
<proteinExistence type="predicted"/>
<evidence type="ECO:0000313" key="2">
    <source>
        <dbReference type="EMBL" id="KDP36463.1"/>
    </source>
</evidence>
<accession>A0A067KN69</accession>
<name>A0A067KN69_JATCU</name>
<dbReference type="Proteomes" id="UP000027138">
    <property type="component" value="Unassembled WGS sequence"/>
</dbReference>
<sequence>MWDKAITAMLKKLCADRYADFTYRMRRSAAHTSTASAGPQPEHIAEQFTELRVRVDDQQRQIAELRAHVMRLSDDTLVTPPGATSHPAGTPPGDPTSDRADEQPHRFDFGPF</sequence>
<feature type="region of interest" description="Disordered" evidence="1">
    <location>
        <begin position="73"/>
        <end position="112"/>
    </location>
</feature>
<reference evidence="2 3" key="1">
    <citation type="journal article" date="2014" name="PLoS ONE">
        <title>Global Analysis of Gene Expression Profiles in Physic Nut (Jatropha curcas L.) Seedlings Exposed to Salt Stress.</title>
        <authorList>
            <person name="Zhang L."/>
            <person name="Zhang C."/>
            <person name="Wu P."/>
            <person name="Chen Y."/>
            <person name="Li M."/>
            <person name="Jiang H."/>
            <person name="Wu G."/>
        </authorList>
    </citation>
    <scope>NUCLEOTIDE SEQUENCE [LARGE SCALE GENOMIC DNA]</scope>
    <source>
        <strain evidence="3">cv. GZQX0401</strain>
        <tissue evidence="2">Young leaves</tissue>
    </source>
</reference>